<dbReference type="PANTHER" id="PTHR43101:SF1">
    <property type="entry name" value="BETA-FRUCTOSIDASE"/>
    <property type="match status" value="1"/>
</dbReference>
<gene>
    <name evidence="7" type="ORF">CGC59_11840</name>
</gene>
<dbReference type="InterPro" id="IPR013320">
    <property type="entry name" value="ConA-like_dom_sf"/>
</dbReference>
<dbReference type="EMBL" id="CP022383">
    <property type="protein sequence ID" value="ATA80326.1"/>
    <property type="molecule type" value="Genomic_DNA"/>
</dbReference>
<dbReference type="PANTHER" id="PTHR43101">
    <property type="entry name" value="BETA-FRUCTOSIDASE"/>
    <property type="match status" value="1"/>
</dbReference>
<evidence type="ECO:0000259" key="6">
    <source>
        <dbReference type="Pfam" id="PF16346"/>
    </source>
</evidence>
<dbReference type="InterPro" id="IPR023296">
    <property type="entry name" value="Glyco_hydro_beta-prop_sf"/>
</dbReference>
<organism evidence="7 8">
    <name type="scientific">Capnocytophaga sputigena</name>
    <dbReference type="NCBI Taxonomy" id="1019"/>
    <lineage>
        <taxon>Bacteria</taxon>
        <taxon>Pseudomonadati</taxon>
        <taxon>Bacteroidota</taxon>
        <taxon>Flavobacteriia</taxon>
        <taxon>Flavobacteriales</taxon>
        <taxon>Flavobacteriaceae</taxon>
        <taxon>Capnocytophaga</taxon>
    </lineage>
</organism>
<feature type="domain" description="BT1760-like C-terminal" evidence="6">
    <location>
        <begin position="346"/>
        <end position="478"/>
    </location>
</feature>
<dbReference type="Gene3D" id="2.60.120.560">
    <property type="entry name" value="Exo-inulinase, domain 1"/>
    <property type="match status" value="1"/>
</dbReference>
<evidence type="ECO:0000313" key="7">
    <source>
        <dbReference type="EMBL" id="ATA80326.1"/>
    </source>
</evidence>
<reference evidence="8" key="1">
    <citation type="submission" date="2017-06" db="EMBL/GenBank/DDBJ databases">
        <title>Capnocytophaga spp. assemblies.</title>
        <authorList>
            <person name="Gulvik C.A."/>
        </authorList>
    </citation>
    <scope>NUCLEOTIDE SEQUENCE [LARGE SCALE GENOMIC DNA]</scope>
    <source>
        <strain evidence="8">H4486</strain>
    </source>
</reference>
<dbReference type="InterPro" id="IPR013148">
    <property type="entry name" value="Glyco_hydro_32_N"/>
</dbReference>
<evidence type="ECO:0000259" key="5">
    <source>
        <dbReference type="Pfam" id="PF00251"/>
    </source>
</evidence>
<dbReference type="GO" id="GO:0004564">
    <property type="term" value="F:beta-fructofuranosidase activity"/>
    <property type="evidence" value="ECO:0007669"/>
    <property type="project" value="UniProtKB-EC"/>
</dbReference>
<dbReference type="Gene3D" id="2.115.10.20">
    <property type="entry name" value="Glycosyl hydrolase domain, family 43"/>
    <property type="match status" value="1"/>
</dbReference>
<dbReference type="AlphaFoldDB" id="A0A250F8L8"/>
<dbReference type="InterPro" id="IPR001362">
    <property type="entry name" value="Glyco_hydro_32"/>
</dbReference>
<accession>A0A250F8L8</accession>
<evidence type="ECO:0000256" key="1">
    <source>
        <dbReference type="ARBA" id="ARBA00009902"/>
    </source>
</evidence>
<comment type="similarity">
    <text evidence="1">Belongs to the glycosyl hydrolase 32 family.</text>
</comment>
<dbReference type="GO" id="GO:0005975">
    <property type="term" value="P:carbohydrate metabolic process"/>
    <property type="evidence" value="ECO:0007669"/>
    <property type="project" value="InterPro"/>
</dbReference>
<dbReference type="SUPFAM" id="SSF49899">
    <property type="entry name" value="Concanavalin A-like lectins/glucanases"/>
    <property type="match status" value="1"/>
</dbReference>
<dbReference type="EC" id="3.2.1.26" evidence="2"/>
<protein>
    <recommendedName>
        <fullName evidence="2">beta-fructofuranosidase</fullName>
        <ecNumber evidence="2">3.2.1.26</ecNumber>
    </recommendedName>
</protein>
<dbReference type="Pfam" id="PF00251">
    <property type="entry name" value="Glyco_hydro_32N"/>
    <property type="match status" value="1"/>
</dbReference>
<name>A0A250F8L8_CAPSP</name>
<evidence type="ECO:0000313" key="8">
    <source>
        <dbReference type="Proteomes" id="UP000217334"/>
    </source>
</evidence>
<evidence type="ECO:0000256" key="2">
    <source>
        <dbReference type="ARBA" id="ARBA00012758"/>
    </source>
</evidence>
<sequence>MMKRTLILALCATALIACDKKEYVSNDPNAAPDAPTCYAVQDYGRTYKHFFQPKNAFVGDPMPFYDNGKFHIFYLYDQRPAPATFHPWYSATTTDLVNYTDNGEAIPCGADGSHEDALGTGSVFKDGNTYYAFYTGHNGDLDPKEIIYWATSTDLKTWTKDTQHSFRAPDGYDRNEFRDPIVFKEGNAYKMLLSTRADIGSGVWKAVVAQFTSTDLKNWTKDPNTPFFYTDPSAFMVECPDVFTQGNYQYLIFSNIEESVRRVQYRYRRVGSTDWITPAQQDLDDRVFYAGKTATDGTHRYIWGWNPSRINYEDNAAYHWGGSLAVHELTQNADGTLNVKMPTAFDSKQAISASLGNIALDNNNRVFDRLGTGFNKIVAKIKANTATEFGVMLGACGNLYETYRVTLNLNKGELQLNRVIRNEVSATINSIKLPVNANKEYTLKIVQEGSAAAIYVNDVVALSIRCYKMNQNPWGIFANGTANFQF</sequence>
<keyword evidence="3 7" id="KW-0378">Hydrolase</keyword>
<dbReference type="SMART" id="SM00640">
    <property type="entry name" value="Glyco_32"/>
    <property type="match status" value="1"/>
</dbReference>
<dbReference type="SUPFAM" id="SSF75005">
    <property type="entry name" value="Arabinanase/levansucrase/invertase"/>
    <property type="match status" value="1"/>
</dbReference>
<dbReference type="Proteomes" id="UP000217334">
    <property type="component" value="Chromosome"/>
</dbReference>
<dbReference type="Pfam" id="PF16346">
    <property type="entry name" value="GH32_BT1760-like_C"/>
    <property type="match status" value="1"/>
</dbReference>
<evidence type="ECO:0000256" key="3">
    <source>
        <dbReference type="ARBA" id="ARBA00022801"/>
    </source>
</evidence>
<dbReference type="InterPro" id="IPR032507">
    <property type="entry name" value="BT1760-like_C"/>
</dbReference>
<dbReference type="PROSITE" id="PS51257">
    <property type="entry name" value="PROKAR_LIPOPROTEIN"/>
    <property type="match status" value="1"/>
</dbReference>
<keyword evidence="4" id="KW-0326">Glycosidase</keyword>
<proteinExistence type="inferred from homology"/>
<dbReference type="InterPro" id="IPR051214">
    <property type="entry name" value="GH32_Enzymes"/>
</dbReference>
<feature type="domain" description="Glycosyl hydrolase family 32 N-terminal" evidence="5">
    <location>
        <begin position="51"/>
        <end position="326"/>
    </location>
</feature>
<dbReference type="CDD" id="cd08995">
    <property type="entry name" value="GH32_EcAec43-like"/>
    <property type="match status" value="1"/>
</dbReference>
<evidence type="ECO:0000256" key="4">
    <source>
        <dbReference type="ARBA" id="ARBA00023295"/>
    </source>
</evidence>